<dbReference type="InterPro" id="IPR043129">
    <property type="entry name" value="ATPase_NBD"/>
</dbReference>
<dbReference type="SUPFAM" id="SSF53067">
    <property type="entry name" value="Actin-like ATPase domain"/>
    <property type="match status" value="2"/>
</dbReference>
<dbReference type="Gene3D" id="3.30.420.40">
    <property type="match status" value="2"/>
</dbReference>
<reference evidence="1 2" key="1">
    <citation type="submission" date="2017-09" db="EMBL/GenBank/DDBJ databases">
        <title>Depth-based differentiation of microbial function through sediment-hosted aquifers and enrichment of novel symbionts in the deep terrestrial subsurface.</title>
        <authorList>
            <person name="Probst A.J."/>
            <person name="Ladd B."/>
            <person name="Jarett J.K."/>
            <person name="Geller-Mcgrath D.E."/>
            <person name="Sieber C.M."/>
            <person name="Emerson J.B."/>
            <person name="Anantharaman K."/>
            <person name="Thomas B.C."/>
            <person name="Malmstrom R."/>
            <person name="Stieglmeier M."/>
            <person name="Klingl A."/>
            <person name="Woyke T."/>
            <person name="Ryan C.M."/>
            <person name="Banfield J.F."/>
        </authorList>
    </citation>
    <scope>NUCLEOTIDE SEQUENCE [LARGE SCALE GENOMIC DNA]</scope>
    <source>
        <strain evidence="1">CG10_big_fil_rev_8_21_14_0_10_31_9</strain>
    </source>
</reference>
<protein>
    <recommendedName>
        <fullName evidence="3">SHS2 domain-containing protein</fullName>
    </recommendedName>
</protein>
<organism evidence="1 2">
    <name type="scientific">Candidatus Wolfebacteria bacterium CG10_big_fil_rev_8_21_14_0_10_31_9</name>
    <dbReference type="NCBI Taxonomy" id="1975070"/>
    <lineage>
        <taxon>Bacteria</taxon>
        <taxon>Candidatus Wolfeibacteriota</taxon>
    </lineage>
</organism>
<dbReference type="Pfam" id="PF11104">
    <property type="entry name" value="PilM_2"/>
    <property type="match status" value="1"/>
</dbReference>
<dbReference type="InterPro" id="IPR050696">
    <property type="entry name" value="FtsA/MreB"/>
</dbReference>
<evidence type="ECO:0008006" key="3">
    <source>
        <dbReference type="Google" id="ProtNLM"/>
    </source>
</evidence>
<dbReference type="Proteomes" id="UP000231602">
    <property type="component" value="Unassembled WGS sequence"/>
</dbReference>
<dbReference type="NCBIfam" id="TIGR01175">
    <property type="entry name" value="pilM"/>
    <property type="match status" value="1"/>
</dbReference>
<gene>
    <name evidence="1" type="ORF">COV23_00235</name>
</gene>
<dbReference type="CDD" id="cd24049">
    <property type="entry name" value="ASKHA_NBD_PilM"/>
    <property type="match status" value="1"/>
</dbReference>
<evidence type="ECO:0000313" key="2">
    <source>
        <dbReference type="Proteomes" id="UP000231602"/>
    </source>
</evidence>
<dbReference type="AlphaFoldDB" id="A0A2H0RCX9"/>
<dbReference type="PANTHER" id="PTHR32432">
    <property type="entry name" value="CELL DIVISION PROTEIN FTSA-RELATED"/>
    <property type="match status" value="1"/>
</dbReference>
<sequence length="357" mass="39389">MLFDSAKSLLSQSHLGVDIGTTSIKIVELVKSGNQPVLKNYGILETYNHLERVNNAIQTSSLKIAETDTAELLKTLVKRAEFSTKNVIASIPAFSAFVTLFELPQMTDTEVSKTMDFQIGQYIPIPLNEVSIEWKKVGERQDEQGFVKQQILLISIPNDVITKYKNIFKIAGLNLIAIEVESQSLIRAATFSIKDSVLVVDIGSRSTEIIAVNNGEMRYSYQTDYSSSGLTYAIAKGLGVNIRRAEKLKKEKGLLGGQTSELSTLMIPYLNAIINEIRRAKNKYEQTFAEKIGFIILTGGGSKLLGIEKYIEAKMEIPSAVSNPFSLLSYPGNLEPIIKEMSSSFSVAIGLALKDFI</sequence>
<dbReference type="InterPro" id="IPR005883">
    <property type="entry name" value="PilM"/>
</dbReference>
<dbReference type="EMBL" id="PCXV01000007">
    <property type="protein sequence ID" value="PIR44368.1"/>
    <property type="molecule type" value="Genomic_DNA"/>
</dbReference>
<evidence type="ECO:0000313" key="1">
    <source>
        <dbReference type="EMBL" id="PIR44368.1"/>
    </source>
</evidence>
<dbReference type="PANTHER" id="PTHR32432:SF3">
    <property type="entry name" value="ETHANOLAMINE UTILIZATION PROTEIN EUTJ"/>
    <property type="match status" value="1"/>
</dbReference>
<comment type="caution">
    <text evidence="1">The sequence shown here is derived from an EMBL/GenBank/DDBJ whole genome shotgun (WGS) entry which is preliminary data.</text>
</comment>
<dbReference type="Gene3D" id="3.30.1490.300">
    <property type="match status" value="1"/>
</dbReference>
<name>A0A2H0RCX9_9BACT</name>
<proteinExistence type="predicted"/>
<dbReference type="PIRSF" id="PIRSF019169">
    <property type="entry name" value="PilM"/>
    <property type="match status" value="1"/>
</dbReference>
<accession>A0A2H0RCX9</accession>